<dbReference type="InterPro" id="IPR050640">
    <property type="entry name" value="Bact_2-comp_sensor_kinase"/>
</dbReference>
<dbReference type="PANTHER" id="PTHR34220">
    <property type="entry name" value="SENSOR HISTIDINE KINASE YPDA"/>
    <property type="match status" value="1"/>
</dbReference>
<dbReference type="GO" id="GO:0000155">
    <property type="term" value="F:phosphorelay sensor kinase activity"/>
    <property type="evidence" value="ECO:0007669"/>
    <property type="project" value="InterPro"/>
</dbReference>
<dbReference type="EMBL" id="RSDW01000001">
    <property type="protein sequence ID" value="RSL17596.1"/>
    <property type="molecule type" value="Genomic_DNA"/>
</dbReference>
<dbReference type="InterPro" id="IPR036890">
    <property type="entry name" value="HATPase_C_sf"/>
</dbReference>
<dbReference type="Proteomes" id="UP000269669">
    <property type="component" value="Unassembled WGS sequence"/>
</dbReference>
<accession>A0A428ML55</accession>
<gene>
    <name evidence="3" type="ORF">EDE15_3131</name>
</gene>
<feature type="domain" description="Histidine kinase/HSP90-like ATPase" evidence="2">
    <location>
        <begin position="248"/>
        <end position="351"/>
    </location>
</feature>
<keyword evidence="3" id="KW-0418">Kinase</keyword>
<keyword evidence="1" id="KW-0472">Membrane</keyword>
<dbReference type="SMART" id="SM00387">
    <property type="entry name" value="HATPase_c"/>
    <property type="match status" value="1"/>
</dbReference>
<feature type="transmembrane region" description="Helical" evidence="1">
    <location>
        <begin position="71"/>
        <end position="98"/>
    </location>
</feature>
<feature type="transmembrane region" description="Helical" evidence="1">
    <location>
        <begin position="118"/>
        <end position="138"/>
    </location>
</feature>
<dbReference type="Pfam" id="PF06580">
    <property type="entry name" value="His_kinase"/>
    <property type="match status" value="1"/>
</dbReference>
<organism evidence="3 4">
    <name type="scientific">Edaphobacter aggregans</name>
    <dbReference type="NCBI Taxonomy" id="570835"/>
    <lineage>
        <taxon>Bacteria</taxon>
        <taxon>Pseudomonadati</taxon>
        <taxon>Acidobacteriota</taxon>
        <taxon>Terriglobia</taxon>
        <taxon>Terriglobales</taxon>
        <taxon>Acidobacteriaceae</taxon>
        <taxon>Edaphobacter</taxon>
    </lineage>
</organism>
<name>A0A428ML55_9BACT</name>
<dbReference type="AlphaFoldDB" id="A0A428ML55"/>
<dbReference type="InterPro" id="IPR003594">
    <property type="entry name" value="HATPase_dom"/>
</dbReference>
<keyword evidence="4" id="KW-1185">Reference proteome</keyword>
<reference evidence="3 4" key="1">
    <citation type="submission" date="2018-12" db="EMBL/GenBank/DDBJ databases">
        <title>Sequencing of bacterial isolates from soil warming experiment in Harvard Forest, Massachusetts, USA.</title>
        <authorList>
            <person name="Deangelis K."/>
        </authorList>
    </citation>
    <scope>NUCLEOTIDE SEQUENCE [LARGE SCALE GENOMIC DNA]</scope>
    <source>
        <strain evidence="3 4">EB153</strain>
    </source>
</reference>
<protein>
    <submittedName>
        <fullName evidence="3">Histidine kinase</fullName>
    </submittedName>
</protein>
<evidence type="ECO:0000313" key="4">
    <source>
        <dbReference type="Proteomes" id="UP000269669"/>
    </source>
</evidence>
<keyword evidence="1" id="KW-1133">Transmembrane helix</keyword>
<evidence type="ECO:0000256" key="1">
    <source>
        <dbReference type="SAM" id="Phobius"/>
    </source>
</evidence>
<dbReference type="InterPro" id="IPR010559">
    <property type="entry name" value="Sig_transdc_His_kin_internal"/>
</dbReference>
<dbReference type="GO" id="GO:0016020">
    <property type="term" value="C:membrane"/>
    <property type="evidence" value="ECO:0007669"/>
    <property type="project" value="InterPro"/>
</dbReference>
<dbReference type="PANTHER" id="PTHR34220:SF7">
    <property type="entry name" value="SENSOR HISTIDINE KINASE YPDA"/>
    <property type="match status" value="1"/>
</dbReference>
<keyword evidence="3" id="KW-0808">Transferase</keyword>
<dbReference type="OrthoDB" id="105609at2"/>
<keyword evidence="1" id="KW-0812">Transmembrane</keyword>
<dbReference type="Gene3D" id="3.30.565.10">
    <property type="entry name" value="Histidine kinase-like ATPase, C-terminal domain"/>
    <property type="match status" value="1"/>
</dbReference>
<dbReference type="RefSeq" id="WP_125486068.1">
    <property type="nucleotide sequence ID" value="NZ_RSDW01000001.1"/>
</dbReference>
<sequence>MHPAVFIGAAVSLGCLFALQEWISSRFWNYQIHLGLLLQAWGVQYFIWGVICWVIWWKLNPQINNATLRTMLTFFLPLSIAVGVFEEMIWILIFPTLPHGRPPMPYWRRLAFVLDGEMIDNIVLFWCAFFLFRGLGYYQRFREKERAESQLQSQLVQAQMRALRMQLNPHFLFNTMNGISSLMRSDVQAADLMLEQLSRLLRITLHRGEAQFITLSDEMEFIEMYLAMQDRRFAGRVRQQMSIDPHLHDAIVPTMILQPIVENAYAHGLSKLNSEGLLHIEATADGSRLCLSVTNNGLGLHLTPPNGKSKGVGLTNVQDRLRMHYGDNHSFSITEIKNNTVQVIVTLPLQLSERPIEKSTRYGVS</sequence>
<evidence type="ECO:0000259" key="2">
    <source>
        <dbReference type="SMART" id="SM00387"/>
    </source>
</evidence>
<dbReference type="SUPFAM" id="SSF55874">
    <property type="entry name" value="ATPase domain of HSP90 chaperone/DNA topoisomerase II/histidine kinase"/>
    <property type="match status" value="1"/>
</dbReference>
<comment type="caution">
    <text evidence="3">The sequence shown here is derived from an EMBL/GenBank/DDBJ whole genome shotgun (WGS) entry which is preliminary data.</text>
</comment>
<proteinExistence type="predicted"/>
<feature type="transmembrane region" description="Helical" evidence="1">
    <location>
        <begin position="36"/>
        <end position="59"/>
    </location>
</feature>
<evidence type="ECO:0000313" key="3">
    <source>
        <dbReference type="EMBL" id="RSL17596.1"/>
    </source>
</evidence>